<dbReference type="Pfam" id="PF00264">
    <property type="entry name" value="Tyrosinase"/>
    <property type="match status" value="1"/>
</dbReference>
<feature type="domain" description="Tyrosinase copper-binding" evidence="3">
    <location>
        <begin position="189"/>
        <end position="206"/>
    </location>
</feature>
<dbReference type="STRING" id="130081.M2WVJ3"/>
<dbReference type="PANTHER" id="PTHR11474:SF126">
    <property type="entry name" value="TYROSINASE-LIKE PROTEIN TYR-1-RELATED"/>
    <property type="match status" value="1"/>
</dbReference>
<dbReference type="GO" id="GO:0004503">
    <property type="term" value="F:tyrosinase activity"/>
    <property type="evidence" value="ECO:0007669"/>
    <property type="project" value="UniProtKB-EC"/>
</dbReference>
<dbReference type="InterPro" id="IPR008922">
    <property type="entry name" value="Di-copper_centre_dom_sf"/>
</dbReference>
<keyword evidence="1" id="KW-0479">Metal-binding</keyword>
<dbReference type="Gramene" id="EME27995">
    <property type="protein sequence ID" value="EME27995"/>
    <property type="gene ID" value="Gasu_44960"/>
</dbReference>
<dbReference type="InterPro" id="IPR002227">
    <property type="entry name" value="Tyrosinase_Cu-bd"/>
</dbReference>
<keyword evidence="6" id="KW-1185">Reference proteome</keyword>
<organism evidence="5 6">
    <name type="scientific">Galdieria sulphuraria</name>
    <name type="common">Red alga</name>
    <dbReference type="NCBI Taxonomy" id="130081"/>
    <lineage>
        <taxon>Eukaryota</taxon>
        <taxon>Rhodophyta</taxon>
        <taxon>Bangiophyceae</taxon>
        <taxon>Galdieriales</taxon>
        <taxon>Galdieriaceae</taxon>
        <taxon>Galdieria</taxon>
    </lineage>
</organism>
<dbReference type="PROSITE" id="PS00497">
    <property type="entry name" value="TYROSINASE_1"/>
    <property type="match status" value="1"/>
</dbReference>
<evidence type="ECO:0000259" key="4">
    <source>
        <dbReference type="PROSITE" id="PS00498"/>
    </source>
</evidence>
<protein>
    <submittedName>
        <fullName evidence="5">Tyrosinase</fullName>
        <ecNumber evidence="5">1.14.18.1</ecNumber>
    </submittedName>
</protein>
<feature type="domain" description="Tyrosinase copper-binding" evidence="4">
    <location>
        <begin position="372"/>
        <end position="383"/>
    </location>
</feature>
<dbReference type="Proteomes" id="UP000030680">
    <property type="component" value="Unassembled WGS sequence"/>
</dbReference>
<dbReference type="PRINTS" id="PR00092">
    <property type="entry name" value="TYROSINASE"/>
</dbReference>
<dbReference type="EMBL" id="KB454525">
    <property type="protein sequence ID" value="EME27995.1"/>
    <property type="molecule type" value="Genomic_DNA"/>
</dbReference>
<dbReference type="SUPFAM" id="SSF48056">
    <property type="entry name" value="Di-copper centre-containing domain"/>
    <property type="match status" value="1"/>
</dbReference>
<name>M2WVJ3_GALSU</name>
<dbReference type="PANTHER" id="PTHR11474">
    <property type="entry name" value="TYROSINASE FAMILY MEMBER"/>
    <property type="match status" value="1"/>
</dbReference>
<dbReference type="InterPro" id="IPR050316">
    <property type="entry name" value="Tyrosinase/Hemocyanin"/>
</dbReference>
<accession>M2WVJ3</accession>
<evidence type="ECO:0000256" key="1">
    <source>
        <dbReference type="ARBA" id="ARBA00022723"/>
    </source>
</evidence>
<sequence length="444" mass="51042">MMIPSRHSNFVVSRRKFGIVFLSTFLLLVLCCFYTDDLFQVNKQQRTGGVFLRRPRTAGEFLRRQFGEPHSVVNEELVYSVGGVIVRCSDKVLEESNLKLGSRVLERLARGWRGLLVPSKPNEIVTAPLSRATQNLKVRRDIRTLSKEEKKELRDAFLKLKNEGNPLTGVTYDTFNRLHDADDMMLYGHMAPSFLPWHRYFVYLMEVQLQNLTGNPNLTIPYWDFIEDSGLTSVFRPDFLGGNGIGNSSTPAAKVAEAHGVADINSPVLDGPFAYHKGQWNCSEGPLVPFLRRDFGYTEFSPSLPDKSQLRQCMNLKIYDVFPFDSHSDKNISFRACVEGWASAYGEPDFLHNRVHAYIGGNMREIRSSSTDPVFYLVHANVDRIFASWQRINGIDQYEPKYRIDRGYMALDEYLRLLSPPRTIRQLLNYEDLGYTYDRFIDLE</sequence>
<reference evidence="6" key="1">
    <citation type="journal article" date="2013" name="Science">
        <title>Gene transfer from bacteria and archaea facilitated evolution of an extremophilic eukaryote.</title>
        <authorList>
            <person name="Schonknecht G."/>
            <person name="Chen W.H."/>
            <person name="Ternes C.M."/>
            <person name="Barbier G.G."/>
            <person name="Shrestha R.P."/>
            <person name="Stanke M."/>
            <person name="Brautigam A."/>
            <person name="Baker B.J."/>
            <person name="Banfield J.F."/>
            <person name="Garavito R.M."/>
            <person name="Carr K."/>
            <person name="Wilkerson C."/>
            <person name="Rensing S.A."/>
            <person name="Gagneul D."/>
            <person name="Dickenson N.E."/>
            <person name="Oesterhelt C."/>
            <person name="Lercher M.J."/>
            <person name="Weber A.P."/>
        </authorList>
    </citation>
    <scope>NUCLEOTIDE SEQUENCE [LARGE SCALE GENOMIC DNA]</scope>
    <source>
        <strain evidence="6">074W</strain>
    </source>
</reference>
<dbReference type="GeneID" id="17086867"/>
<evidence type="ECO:0000313" key="5">
    <source>
        <dbReference type="EMBL" id="EME27995.1"/>
    </source>
</evidence>
<dbReference type="GO" id="GO:0046872">
    <property type="term" value="F:metal ion binding"/>
    <property type="evidence" value="ECO:0007669"/>
    <property type="project" value="UniProtKB-KW"/>
</dbReference>
<evidence type="ECO:0000313" key="6">
    <source>
        <dbReference type="Proteomes" id="UP000030680"/>
    </source>
</evidence>
<evidence type="ECO:0000259" key="3">
    <source>
        <dbReference type="PROSITE" id="PS00497"/>
    </source>
</evidence>
<gene>
    <name evidence="5" type="ORF">Gasu_44960</name>
</gene>
<dbReference type="AlphaFoldDB" id="M2WVJ3"/>
<evidence type="ECO:0000256" key="2">
    <source>
        <dbReference type="ARBA" id="ARBA00023008"/>
    </source>
</evidence>
<dbReference type="OrthoDB" id="4429at2759"/>
<keyword evidence="2" id="KW-0186">Copper</keyword>
<dbReference type="PROSITE" id="PS00498">
    <property type="entry name" value="TYROSINASE_2"/>
    <property type="match status" value="1"/>
</dbReference>
<keyword evidence="5" id="KW-0560">Oxidoreductase</keyword>
<dbReference type="Gene3D" id="1.10.1280.10">
    <property type="entry name" value="Di-copper center containing domain from catechol oxidase"/>
    <property type="match status" value="1"/>
</dbReference>
<dbReference type="KEGG" id="gsl:Gasu_44960"/>
<dbReference type="RefSeq" id="XP_005704515.1">
    <property type="nucleotide sequence ID" value="XM_005704458.1"/>
</dbReference>
<dbReference type="EC" id="1.14.18.1" evidence="5"/>
<proteinExistence type="predicted"/>